<name>L9KQ42_TUPCH</name>
<reference evidence="3" key="1">
    <citation type="submission" date="2012-07" db="EMBL/GenBank/DDBJ databases">
        <title>Genome of the Chinese tree shrew, a rising model animal genetically related to primates.</title>
        <authorList>
            <person name="Zhang G."/>
            <person name="Fan Y."/>
            <person name="Yao Y."/>
            <person name="Huang Z."/>
        </authorList>
    </citation>
    <scope>NUCLEOTIDE SEQUENCE [LARGE SCALE GENOMIC DNA]</scope>
</reference>
<dbReference type="InParanoid" id="L9KQ42"/>
<dbReference type="EMBL" id="KB320710">
    <property type="protein sequence ID" value="ELW64843.1"/>
    <property type="molecule type" value="Genomic_DNA"/>
</dbReference>
<accession>L9KQ42</accession>
<reference evidence="3" key="2">
    <citation type="journal article" date="2013" name="Nat. Commun.">
        <title>Genome of the Chinese tree shrew.</title>
        <authorList>
            <person name="Fan Y."/>
            <person name="Huang Z.Y."/>
            <person name="Cao C.C."/>
            <person name="Chen C.S."/>
            <person name="Chen Y.X."/>
            <person name="Fan D.D."/>
            <person name="He J."/>
            <person name="Hou H.L."/>
            <person name="Hu L."/>
            <person name="Hu X.T."/>
            <person name="Jiang X.T."/>
            <person name="Lai R."/>
            <person name="Lang Y.S."/>
            <person name="Liang B."/>
            <person name="Liao S.G."/>
            <person name="Mu D."/>
            <person name="Ma Y.Y."/>
            <person name="Niu Y.Y."/>
            <person name="Sun X.Q."/>
            <person name="Xia J.Q."/>
            <person name="Xiao J."/>
            <person name="Xiong Z.Q."/>
            <person name="Xu L."/>
            <person name="Yang L."/>
            <person name="Zhang Y."/>
            <person name="Zhao W."/>
            <person name="Zhao X.D."/>
            <person name="Zheng Y.T."/>
            <person name="Zhou J.M."/>
            <person name="Zhu Y.B."/>
            <person name="Zhang G.J."/>
            <person name="Wang J."/>
            <person name="Yao Y.G."/>
        </authorList>
    </citation>
    <scope>NUCLEOTIDE SEQUENCE [LARGE SCALE GENOMIC DNA]</scope>
</reference>
<dbReference type="AlphaFoldDB" id="L9KQ42"/>
<feature type="compositionally biased region" description="Basic and acidic residues" evidence="1">
    <location>
        <begin position="40"/>
        <end position="54"/>
    </location>
</feature>
<evidence type="ECO:0000313" key="3">
    <source>
        <dbReference type="Proteomes" id="UP000011518"/>
    </source>
</evidence>
<organism evidence="2 3">
    <name type="scientific">Tupaia chinensis</name>
    <name type="common">Chinese tree shrew</name>
    <name type="synonym">Tupaia belangeri chinensis</name>
    <dbReference type="NCBI Taxonomy" id="246437"/>
    <lineage>
        <taxon>Eukaryota</taxon>
        <taxon>Metazoa</taxon>
        <taxon>Chordata</taxon>
        <taxon>Craniata</taxon>
        <taxon>Vertebrata</taxon>
        <taxon>Euteleostomi</taxon>
        <taxon>Mammalia</taxon>
        <taxon>Eutheria</taxon>
        <taxon>Euarchontoglires</taxon>
        <taxon>Scandentia</taxon>
        <taxon>Tupaiidae</taxon>
        <taxon>Tupaia</taxon>
    </lineage>
</organism>
<gene>
    <name evidence="2" type="ORF">TREES_T100003022</name>
</gene>
<keyword evidence="3" id="KW-1185">Reference proteome</keyword>
<proteinExistence type="predicted"/>
<protein>
    <submittedName>
        <fullName evidence="2">Uncharacterized protein</fullName>
    </submittedName>
</protein>
<feature type="compositionally biased region" description="Polar residues" evidence="1">
    <location>
        <begin position="71"/>
        <end position="100"/>
    </location>
</feature>
<feature type="region of interest" description="Disordered" evidence="1">
    <location>
        <begin position="20"/>
        <end position="105"/>
    </location>
</feature>
<dbReference type="Proteomes" id="UP000011518">
    <property type="component" value="Unassembled WGS sequence"/>
</dbReference>
<evidence type="ECO:0000256" key="1">
    <source>
        <dbReference type="SAM" id="MobiDB-lite"/>
    </source>
</evidence>
<evidence type="ECO:0000313" key="2">
    <source>
        <dbReference type="EMBL" id="ELW64843.1"/>
    </source>
</evidence>
<sequence>MGAAGSEQIRAAHLCGFLGRRSRTGSHEHRPCQGLPGPEKPQDEWVRRPGAQERPRRKRSRAGGTRGASLLQASGSWALGSQPSLARSQAQGQPSGPQTRDNLRPTAAMRSVCLPGRGAFRTALWPSDFRPRSRQFVSAPVLLELAWALGPIRPALRVP</sequence>